<keyword evidence="11" id="KW-1185">Reference proteome</keyword>
<keyword evidence="8 9" id="KW-0472">Membrane</keyword>
<dbReference type="Pfam" id="PF05525">
    <property type="entry name" value="Branch_AA_trans"/>
    <property type="match status" value="1"/>
</dbReference>
<feature type="transmembrane region" description="Helical" evidence="9">
    <location>
        <begin position="153"/>
        <end position="171"/>
    </location>
</feature>
<feature type="transmembrane region" description="Helical" evidence="9">
    <location>
        <begin position="345"/>
        <end position="369"/>
    </location>
</feature>
<dbReference type="Proteomes" id="UP000218282">
    <property type="component" value="Unassembled WGS sequence"/>
</dbReference>
<keyword evidence="7 9" id="KW-1133">Transmembrane helix</keyword>
<proteinExistence type="inferred from homology"/>
<keyword evidence="4" id="KW-1003">Cell membrane</keyword>
<dbReference type="GO" id="GO:0015818">
    <property type="term" value="P:isoleucine transport"/>
    <property type="evidence" value="ECO:0007669"/>
    <property type="project" value="TreeGrafter"/>
</dbReference>
<feature type="transmembrane region" description="Helical" evidence="9">
    <location>
        <begin position="416"/>
        <end position="440"/>
    </location>
</feature>
<comment type="similarity">
    <text evidence="2 9">Belongs to the branched chain amino acid transporter family.</text>
</comment>
<evidence type="ECO:0000256" key="2">
    <source>
        <dbReference type="ARBA" id="ARBA00008540"/>
    </source>
</evidence>
<dbReference type="GO" id="GO:0005886">
    <property type="term" value="C:plasma membrane"/>
    <property type="evidence" value="ECO:0007669"/>
    <property type="project" value="UniProtKB-SubCell"/>
</dbReference>
<feature type="transmembrane region" description="Helical" evidence="9">
    <location>
        <begin position="278"/>
        <end position="307"/>
    </location>
</feature>
<evidence type="ECO:0000256" key="1">
    <source>
        <dbReference type="ARBA" id="ARBA00004651"/>
    </source>
</evidence>
<evidence type="ECO:0000256" key="3">
    <source>
        <dbReference type="ARBA" id="ARBA00022448"/>
    </source>
</evidence>
<dbReference type="PANTHER" id="PTHR30588">
    <property type="entry name" value="BRANCHED-CHAIN AMINO ACID TRANSPORT SYSTEM 2 CARRIER PROTEIN"/>
    <property type="match status" value="1"/>
</dbReference>
<evidence type="ECO:0000256" key="5">
    <source>
        <dbReference type="ARBA" id="ARBA00022692"/>
    </source>
</evidence>
<feature type="transmembrane region" description="Helical" evidence="9">
    <location>
        <begin position="81"/>
        <end position="104"/>
    </location>
</feature>
<dbReference type="GO" id="GO:0015190">
    <property type="term" value="F:L-leucine transmembrane transporter activity"/>
    <property type="evidence" value="ECO:0007669"/>
    <property type="project" value="TreeGrafter"/>
</dbReference>
<evidence type="ECO:0000256" key="8">
    <source>
        <dbReference type="ARBA" id="ARBA00023136"/>
    </source>
</evidence>
<protein>
    <recommendedName>
        <fullName evidence="9">Branched-chain amino acid transport system carrier protein</fullName>
    </recommendedName>
</protein>
<dbReference type="RefSeq" id="WP_096815116.1">
    <property type="nucleotide sequence ID" value="NZ_JXJW01000020.1"/>
</dbReference>
<gene>
    <name evidence="10" type="ORF">RU86_GL001155</name>
</gene>
<feature type="transmembrane region" description="Helical" evidence="9">
    <location>
        <begin position="124"/>
        <end position="141"/>
    </location>
</feature>
<evidence type="ECO:0000256" key="7">
    <source>
        <dbReference type="ARBA" id="ARBA00022989"/>
    </source>
</evidence>
<sequence length="455" mass="49292">MEKKLKISDYLLIASMLFGLFFGAGNLIFPLHMGQEAGSAIFQANIGFLITGIGLPFLGIIAVGLSRTSGVFEMASRIHRVYAYVFTILLYLVIGPLFALPRLATTSFEIGFSSVLSSDVQKPALAVFCVLFFFSAWWFARKPSKILDYIGKFLNPIFLILLGFLLVIAFIRPMGSSTDAAVGQAFQASPFVTGFTQGYNTLDALAALAFGIIIVTTIKQRGVTNPKTIAIDTIKSGVISVLLMGIIYTCLSYLGAMSVAKFKVSENGGIALAQIAQYYLGTFGMIILALIIVIACLKTAVGLITAFSETFVELFPKRSYGFFAIIVSVLPCLFANVGLTNLISLSVPVLMFIYPLAITLILLSLFSPLFKHASRVYRVTTVFTAIAALFDGLNAIPFPEHAQNIIISMVDFAKAFIPLFSIGMGWLVPALIGFIIGLIWEFMANKVKPSAALKS</sequence>
<evidence type="ECO:0000313" key="10">
    <source>
        <dbReference type="EMBL" id="PCS05180.1"/>
    </source>
</evidence>
<keyword evidence="5 9" id="KW-0812">Transmembrane</keyword>
<dbReference type="EMBL" id="JXJW01000020">
    <property type="protein sequence ID" value="PCS05180.1"/>
    <property type="molecule type" value="Genomic_DNA"/>
</dbReference>
<accession>A0A2A5RVE8</accession>
<organism evidence="10 11">
    <name type="scientific">Pseudolactococcus piscium</name>
    <dbReference type="NCBI Taxonomy" id="1364"/>
    <lineage>
        <taxon>Bacteria</taxon>
        <taxon>Bacillati</taxon>
        <taxon>Bacillota</taxon>
        <taxon>Bacilli</taxon>
        <taxon>Lactobacillales</taxon>
        <taxon>Streptococcaceae</taxon>
        <taxon>Pseudolactococcus</taxon>
    </lineage>
</organism>
<evidence type="ECO:0000256" key="6">
    <source>
        <dbReference type="ARBA" id="ARBA00022970"/>
    </source>
</evidence>
<feature type="transmembrane region" description="Helical" evidence="9">
    <location>
        <begin position="238"/>
        <end position="258"/>
    </location>
</feature>
<evidence type="ECO:0000256" key="4">
    <source>
        <dbReference type="ARBA" id="ARBA00022475"/>
    </source>
</evidence>
<feature type="transmembrane region" description="Helical" evidence="9">
    <location>
        <begin position="7"/>
        <end position="29"/>
    </location>
</feature>
<dbReference type="GO" id="GO:0005304">
    <property type="term" value="F:L-valine transmembrane transporter activity"/>
    <property type="evidence" value="ECO:0007669"/>
    <property type="project" value="TreeGrafter"/>
</dbReference>
<keyword evidence="3 9" id="KW-0813">Transport</keyword>
<comment type="function">
    <text evidence="9">Component of the transport system for branched-chain amino acids.</text>
</comment>
<dbReference type="AlphaFoldDB" id="A0A2A5RVE8"/>
<dbReference type="InterPro" id="IPR004685">
    <property type="entry name" value="Brnchd-chn_aa_trnsp_Livcs"/>
</dbReference>
<feature type="transmembrane region" description="Helical" evidence="9">
    <location>
        <begin position="41"/>
        <end position="65"/>
    </location>
</feature>
<feature type="transmembrane region" description="Helical" evidence="9">
    <location>
        <begin position="199"/>
        <end position="218"/>
    </location>
</feature>
<comment type="caution">
    <text evidence="10">The sequence shown here is derived from an EMBL/GenBank/DDBJ whole genome shotgun (WGS) entry which is preliminary data.</text>
</comment>
<evidence type="ECO:0000256" key="9">
    <source>
        <dbReference type="RuleBase" id="RU362122"/>
    </source>
</evidence>
<dbReference type="GO" id="GO:0015188">
    <property type="term" value="F:L-isoleucine transmembrane transporter activity"/>
    <property type="evidence" value="ECO:0007669"/>
    <property type="project" value="TreeGrafter"/>
</dbReference>
<feature type="transmembrane region" description="Helical" evidence="9">
    <location>
        <begin position="376"/>
        <end position="396"/>
    </location>
</feature>
<dbReference type="GO" id="GO:0015820">
    <property type="term" value="P:L-leucine transport"/>
    <property type="evidence" value="ECO:0007669"/>
    <property type="project" value="TreeGrafter"/>
</dbReference>
<evidence type="ECO:0000313" key="11">
    <source>
        <dbReference type="Proteomes" id="UP000218282"/>
    </source>
</evidence>
<comment type="subcellular location">
    <subcellularLocation>
        <location evidence="1 9">Cell membrane</location>
        <topology evidence="1 9">Multi-pass membrane protein</topology>
    </subcellularLocation>
</comment>
<dbReference type="PANTHER" id="PTHR30588:SF0">
    <property type="entry name" value="BRANCHED-CHAIN AMINO ACID PERMEASE BRNQ"/>
    <property type="match status" value="1"/>
</dbReference>
<reference evidence="10 11" key="1">
    <citation type="submission" date="2014-12" db="EMBL/GenBank/DDBJ databases">
        <title>Draft genome sequences of 10 type strains of Lactococcus.</title>
        <authorList>
            <person name="Sun Z."/>
            <person name="Zhong Z."/>
            <person name="Liu W."/>
            <person name="Zhang W."/>
            <person name="Zhang H."/>
        </authorList>
    </citation>
    <scope>NUCLEOTIDE SEQUENCE [LARGE SCALE GENOMIC DNA]</scope>
    <source>
        <strain evidence="10 11">DSM 6634</strain>
    </source>
</reference>
<keyword evidence="6 9" id="KW-0029">Amino-acid transport</keyword>
<dbReference type="NCBIfam" id="TIGR00796">
    <property type="entry name" value="livcs"/>
    <property type="match status" value="1"/>
</dbReference>
<feature type="transmembrane region" description="Helical" evidence="9">
    <location>
        <begin position="319"/>
        <end position="339"/>
    </location>
</feature>
<name>A0A2A5RVE8_9LACT</name>